<keyword evidence="1 6" id="KW-0493">Microtubule</keyword>
<evidence type="ECO:0000313" key="10">
    <source>
        <dbReference type="EMBL" id="KAK2071644.1"/>
    </source>
</evidence>
<dbReference type="PRINTS" id="PR00380">
    <property type="entry name" value="KINESINHEAVY"/>
</dbReference>
<organism evidence="10 11">
    <name type="scientific">Phyllachora maydis</name>
    <dbReference type="NCBI Taxonomy" id="1825666"/>
    <lineage>
        <taxon>Eukaryota</taxon>
        <taxon>Fungi</taxon>
        <taxon>Dikarya</taxon>
        <taxon>Ascomycota</taxon>
        <taxon>Pezizomycotina</taxon>
        <taxon>Sordariomycetes</taxon>
        <taxon>Sordariomycetidae</taxon>
        <taxon>Phyllachorales</taxon>
        <taxon>Phyllachoraceae</taxon>
        <taxon>Phyllachora</taxon>
    </lineage>
</organism>
<dbReference type="Proteomes" id="UP001217918">
    <property type="component" value="Unassembled WGS sequence"/>
</dbReference>
<keyword evidence="2 5" id="KW-0547">Nucleotide-binding</keyword>
<dbReference type="GO" id="GO:0008017">
    <property type="term" value="F:microtubule binding"/>
    <property type="evidence" value="ECO:0007669"/>
    <property type="project" value="InterPro"/>
</dbReference>
<keyword evidence="7" id="KW-0175">Coiled coil</keyword>
<evidence type="ECO:0000259" key="9">
    <source>
        <dbReference type="PROSITE" id="PS50067"/>
    </source>
</evidence>
<dbReference type="SUPFAM" id="SSF52540">
    <property type="entry name" value="P-loop containing nucleoside triphosphate hydrolases"/>
    <property type="match status" value="1"/>
</dbReference>
<dbReference type="Pfam" id="PF00225">
    <property type="entry name" value="Kinesin"/>
    <property type="match status" value="1"/>
</dbReference>
<evidence type="ECO:0000256" key="7">
    <source>
        <dbReference type="SAM" id="Coils"/>
    </source>
</evidence>
<dbReference type="GO" id="GO:0016887">
    <property type="term" value="F:ATP hydrolysis activity"/>
    <property type="evidence" value="ECO:0007669"/>
    <property type="project" value="TreeGrafter"/>
</dbReference>
<dbReference type="EMBL" id="JAQQPM010000005">
    <property type="protein sequence ID" value="KAK2071644.1"/>
    <property type="molecule type" value="Genomic_DNA"/>
</dbReference>
<feature type="domain" description="Kinesin motor" evidence="9">
    <location>
        <begin position="8"/>
        <end position="467"/>
    </location>
</feature>
<dbReference type="InterPro" id="IPR027640">
    <property type="entry name" value="Kinesin-like_fam"/>
</dbReference>
<dbReference type="GO" id="GO:0005874">
    <property type="term" value="C:microtubule"/>
    <property type="evidence" value="ECO:0007669"/>
    <property type="project" value="UniProtKB-KW"/>
</dbReference>
<feature type="region of interest" description="Disordered" evidence="8">
    <location>
        <begin position="716"/>
        <end position="780"/>
    </location>
</feature>
<dbReference type="Gene3D" id="3.40.850.10">
    <property type="entry name" value="Kinesin motor domain"/>
    <property type="match status" value="1"/>
</dbReference>
<evidence type="ECO:0000256" key="8">
    <source>
        <dbReference type="SAM" id="MobiDB-lite"/>
    </source>
</evidence>
<dbReference type="InterPro" id="IPR027417">
    <property type="entry name" value="P-loop_NTPase"/>
</dbReference>
<keyword evidence="3 5" id="KW-0067">ATP-binding</keyword>
<feature type="region of interest" description="Disordered" evidence="8">
    <location>
        <begin position="486"/>
        <end position="542"/>
    </location>
</feature>
<dbReference type="InterPro" id="IPR019821">
    <property type="entry name" value="Kinesin_motor_CS"/>
</dbReference>
<dbReference type="GO" id="GO:0007018">
    <property type="term" value="P:microtubule-based movement"/>
    <property type="evidence" value="ECO:0007669"/>
    <property type="project" value="InterPro"/>
</dbReference>
<dbReference type="GO" id="GO:0003777">
    <property type="term" value="F:microtubule motor activity"/>
    <property type="evidence" value="ECO:0007669"/>
    <property type="project" value="InterPro"/>
</dbReference>
<feature type="binding site" evidence="5">
    <location>
        <begin position="106"/>
        <end position="113"/>
    </location>
    <ligand>
        <name>ATP</name>
        <dbReference type="ChEBI" id="CHEBI:30616"/>
    </ligand>
</feature>
<dbReference type="PROSITE" id="PS00411">
    <property type="entry name" value="KINESIN_MOTOR_1"/>
    <property type="match status" value="1"/>
</dbReference>
<feature type="coiled-coil region" evidence="7">
    <location>
        <begin position="542"/>
        <end position="590"/>
    </location>
</feature>
<feature type="compositionally biased region" description="Gly residues" evidence="8">
    <location>
        <begin position="761"/>
        <end position="770"/>
    </location>
</feature>
<evidence type="ECO:0000256" key="3">
    <source>
        <dbReference type="ARBA" id="ARBA00022840"/>
    </source>
</evidence>
<dbReference type="PROSITE" id="PS50067">
    <property type="entry name" value="KINESIN_MOTOR_2"/>
    <property type="match status" value="1"/>
</dbReference>
<dbReference type="FunFam" id="3.40.850.10:FF:000091">
    <property type="entry name" value="Kinesin family protein"/>
    <property type="match status" value="1"/>
</dbReference>
<evidence type="ECO:0000256" key="2">
    <source>
        <dbReference type="ARBA" id="ARBA00022741"/>
    </source>
</evidence>
<evidence type="ECO:0000256" key="1">
    <source>
        <dbReference type="ARBA" id="ARBA00022701"/>
    </source>
</evidence>
<dbReference type="SMART" id="SM00129">
    <property type="entry name" value="KISc"/>
    <property type="match status" value="1"/>
</dbReference>
<evidence type="ECO:0000256" key="4">
    <source>
        <dbReference type="ARBA" id="ARBA00023175"/>
    </source>
</evidence>
<comment type="similarity">
    <text evidence="5 6">Belongs to the TRAFAC class myosin-kinesin ATPase superfamily. Kinesin family.</text>
</comment>
<proteinExistence type="inferred from homology"/>
<sequence length="796" mass="85590">MPHKPHSLFQVYLRLRPAQGGTASTSTEPFIALEEPHQGHTAPTHITLNPPNDRRRAIEKFAFTQVFEEDATQLDVFHCTNVISLVEGVLAPHGGEGTDALLATLGVTGSGKTHTILGSRSQRGMTQLALDVIFRSLGHGILDCVTQPGLEGSIGASDASESGIFAASSFLETVFGESSGPSRPVSRAPTPMLGDFPMPPPTPSRRLLNRPSAFPQQPDVSGLTVACDPAAEYAVVLSMYEVYNDRIFDLLTPPVRSAATKEYRRRPLLFKSTEASPERKVVAGLRKVVCGSLPQALMVLEAGLHERRVAGTGSNSVSSRSHGFICVEVKKRARGGGAGRHVDREAPWSGSTLTIVDLAGSERARDAKTAGATLAEAGKINESLMYLGQCLQMQSDGANKEKPNVVPFRQCKLTELLFSNSFPSPSSFSSSVRRSAQKGVMIVNADPHGDFNATSQILRYSALAREIAVPRMPSITQTILSAASASASAATGPPPSQGTCSSPLGSPPHHRPYSPGGIGSSPSGPSDLDGASALSQSHRSTMEQAALEIARLAEELEHARRAAARERDLRHEAEAHLLSLEDRMVELEQVVREDCAAEFERRLEIESARWRANMQVEMERGEEHWGRKIDVFERTLTAAAAAAAVVTEREENQENGGGAEDKENVLMEDVNEENERLRRDNEVLRRELAAMSPTRRLPLQERGSDVAAPNGARTLVAESGSPRQRQLPPHGRGTRQSLQRKMETLRISGDGDGDGASVRGVSGGGGGGGSPKKIRKLPAKRWDTIALDVDGGDDMF</sequence>
<reference evidence="10" key="1">
    <citation type="journal article" date="2023" name="Mol. Plant Microbe Interact.">
        <title>Elucidating the Obligate Nature and Biological Capacity of an Invasive Fungal Corn Pathogen.</title>
        <authorList>
            <person name="MacCready J.S."/>
            <person name="Roggenkamp E.M."/>
            <person name="Gdanetz K."/>
            <person name="Chilvers M.I."/>
        </authorList>
    </citation>
    <scope>NUCLEOTIDE SEQUENCE</scope>
    <source>
        <strain evidence="10">PM02</strain>
    </source>
</reference>
<dbReference type="GO" id="GO:0005871">
    <property type="term" value="C:kinesin complex"/>
    <property type="evidence" value="ECO:0007669"/>
    <property type="project" value="TreeGrafter"/>
</dbReference>
<keyword evidence="11" id="KW-1185">Reference proteome</keyword>
<protein>
    <recommendedName>
        <fullName evidence="6">Kinesin-like protein</fullName>
    </recommendedName>
</protein>
<dbReference type="GO" id="GO:0005524">
    <property type="term" value="F:ATP binding"/>
    <property type="evidence" value="ECO:0007669"/>
    <property type="project" value="UniProtKB-UniRule"/>
</dbReference>
<accession>A0AAD9I5J3</accession>
<comment type="caution">
    <text evidence="10">The sequence shown here is derived from an EMBL/GenBank/DDBJ whole genome shotgun (WGS) entry which is preliminary data.</text>
</comment>
<feature type="region of interest" description="Disordered" evidence="8">
    <location>
        <begin position="647"/>
        <end position="666"/>
    </location>
</feature>
<evidence type="ECO:0000256" key="5">
    <source>
        <dbReference type="PROSITE-ProRule" id="PRU00283"/>
    </source>
</evidence>
<dbReference type="GO" id="GO:0005634">
    <property type="term" value="C:nucleus"/>
    <property type="evidence" value="ECO:0007669"/>
    <property type="project" value="TreeGrafter"/>
</dbReference>
<dbReference type="PANTHER" id="PTHR24115">
    <property type="entry name" value="KINESIN-RELATED"/>
    <property type="match status" value="1"/>
</dbReference>
<feature type="compositionally biased region" description="Polar residues" evidence="8">
    <location>
        <begin position="533"/>
        <end position="542"/>
    </location>
</feature>
<name>A0AAD9I5J3_9PEZI</name>
<dbReference type="PANTHER" id="PTHR24115:SF1008">
    <property type="entry name" value="KINESIN-LIKE PROTEIN SUBITO"/>
    <property type="match status" value="1"/>
</dbReference>
<dbReference type="InterPro" id="IPR036961">
    <property type="entry name" value="Kinesin_motor_dom_sf"/>
</dbReference>
<dbReference type="AlphaFoldDB" id="A0AAD9I5J3"/>
<evidence type="ECO:0000313" key="11">
    <source>
        <dbReference type="Proteomes" id="UP001217918"/>
    </source>
</evidence>
<keyword evidence="4 5" id="KW-0505">Motor protein</keyword>
<dbReference type="InterPro" id="IPR001752">
    <property type="entry name" value="Kinesin_motor_dom"/>
</dbReference>
<evidence type="ECO:0000256" key="6">
    <source>
        <dbReference type="RuleBase" id="RU000394"/>
    </source>
</evidence>
<gene>
    <name evidence="10" type="ORF">P8C59_006050</name>
</gene>